<dbReference type="EMBL" id="BNJQ01000026">
    <property type="protein sequence ID" value="GHP09697.1"/>
    <property type="molecule type" value="Genomic_DNA"/>
</dbReference>
<evidence type="ECO:0000313" key="3">
    <source>
        <dbReference type="Proteomes" id="UP000660262"/>
    </source>
</evidence>
<accession>A0A830HXJ7</accession>
<gene>
    <name evidence="2" type="ORF">PPROV_000843200</name>
</gene>
<proteinExistence type="predicted"/>
<dbReference type="AlphaFoldDB" id="A0A830HXJ7"/>
<dbReference type="Proteomes" id="UP000660262">
    <property type="component" value="Unassembled WGS sequence"/>
</dbReference>
<feature type="compositionally biased region" description="Acidic residues" evidence="1">
    <location>
        <begin position="343"/>
        <end position="353"/>
    </location>
</feature>
<protein>
    <submittedName>
        <fullName evidence="2">Uncharacterized protein</fullName>
    </submittedName>
</protein>
<feature type="compositionally biased region" description="Polar residues" evidence="1">
    <location>
        <begin position="141"/>
        <end position="152"/>
    </location>
</feature>
<comment type="caution">
    <text evidence="2">The sequence shown here is derived from an EMBL/GenBank/DDBJ whole genome shotgun (WGS) entry which is preliminary data.</text>
</comment>
<feature type="compositionally biased region" description="Polar residues" evidence="1">
    <location>
        <begin position="361"/>
        <end position="372"/>
    </location>
</feature>
<keyword evidence="3" id="KW-1185">Reference proteome</keyword>
<feature type="compositionally biased region" description="Acidic residues" evidence="1">
    <location>
        <begin position="122"/>
        <end position="133"/>
    </location>
</feature>
<evidence type="ECO:0000256" key="1">
    <source>
        <dbReference type="SAM" id="MobiDB-lite"/>
    </source>
</evidence>
<feature type="region of interest" description="Disordered" evidence="1">
    <location>
        <begin position="343"/>
        <end position="372"/>
    </location>
</feature>
<reference evidence="2" key="1">
    <citation type="submission" date="2020-10" db="EMBL/GenBank/DDBJ databases">
        <title>Unveiling of a novel bifunctional photoreceptor, Dualchrome1, isolated from a cosmopolitan green alga.</title>
        <authorList>
            <person name="Suzuki S."/>
            <person name="Kawachi M."/>
        </authorList>
    </citation>
    <scope>NUCLEOTIDE SEQUENCE</scope>
    <source>
        <strain evidence="2">NIES 2893</strain>
    </source>
</reference>
<name>A0A830HXJ7_9CHLO</name>
<feature type="region of interest" description="Disordered" evidence="1">
    <location>
        <begin position="122"/>
        <end position="152"/>
    </location>
</feature>
<sequence>MMPMEWHSNTSIAPYTWNVVRYRDSTTANTHNQLSPGILNAMNLVESDEDDVDDDGDHDAQRSSDKLVSITPGLIRALDLVDDDDVDSNDGDDAVVVPKQQHDIVQITPGLIRELSLLNLAPDDDDDKEETTDDAAACCTRSPSPLSFTTDHNNSSAYETSIDEGCGLVSAVDVLRALRDQYANMTDDDNDSATTITTTTAATPPLFPSPPPHHCSNQSEDLLFDNKENDTKMMENMHNNRAVTSLSCPPHLAKTRPLRVLQAESACRRSLFDDDDDGDHDAQRSSDKLVSITPGLIRALDLVDDDDVDSDDGDDAVLVPKQQHDIVQITPGLIRALNLAPHEDDDDKEETTDEAAACCTRSPSPLSFTTDHNNSSAYETSIDEGCGLVSAVDVLRALRDQYANMTDDDNDSATTITTTTAATPPLFPSPPPHHSSNHQDLFSIIRSLEDLLLRGPFDNKENDTKIMENTHSDDRAVTSLSCPPHLAKTRPLRVLQVEGACRRSLFDDDEDSGGGTTITTPKDSVRYLSRIGKHHKPPLPPPSSSTFSSFNHRQHADDRSAG</sequence>
<feature type="region of interest" description="Disordered" evidence="1">
    <location>
        <begin position="506"/>
        <end position="562"/>
    </location>
</feature>
<evidence type="ECO:0000313" key="2">
    <source>
        <dbReference type="EMBL" id="GHP09697.1"/>
    </source>
</evidence>
<organism evidence="2 3">
    <name type="scientific">Pycnococcus provasolii</name>
    <dbReference type="NCBI Taxonomy" id="41880"/>
    <lineage>
        <taxon>Eukaryota</taxon>
        <taxon>Viridiplantae</taxon>
        <taxon>Chlorophyta</taxon>
        <taxon>Pseudoscourfieldiophyceae</taxon>
        <taxon>Pseudoscourfieldiales</taxon>
        <taxon>Pycnococcaceae</taxon>
        <taxon>Pycnococcus</taxon>
    </lineage>
</organism>